<dbReference type="RefSeq" id="WP_310913864.1">
    <property type="nucleotide sequence ID" value="NZ_JAVLVT010000010.1"/>
</dbReference>
<evidence type="ECO:0000313" key="2">
    <source>
        <dbReference type="Proteomes" id="UP001250214"/>
    </source>
</evidence>
<proteinExistence type="predicted"/>
<gene>
    <name evidence="1" type="ORF">RIF23_18555</name>
</gene>
<accession>A0ABU2HBV4</accession>
<organism evidence="1 2">
    <name type="scientific">Lipingzhangella rawalii</name>
    <dbReference type="NCBI Taxonomy" id="2055835"/>
    <lineage>
        <taxon>Bacteria</taxon>
        <taxon>Bacillati</taxon>
        <taxon>Actinomycetota</taxon>
        <taxon>Actinomycetes</taxon>
        <taxon>Streptosporangiales</taxon>
        <taxon>Nocardiopsidaceae</taxon>
        <taxon>Lipingzhangella</taxon>
    </lineage>
</organism>
<comment type="caution">
    <text evidence="1">The sequence shown here is derived from an EMBL/GenBank/DDBJ whole genome shotgun (WGS) entry which is preliminary data.</text>
</comment>
<reference evidence="2" key="1">
    <citation type="submission" date="2023-07" db="EMBL/GenBank/DDBJ databases">
        <title>Novel species in the genus Lipingzhangella isolated from Sambhar Salt Lake.</title>
        <authorList>
            <person name="Jiya N."/>
            <person name="Kajale S."/>
            <person name="Sharma A."/>
        </authorList>
    </citation>
    <scope>NUCLEOTIDE SEQUENCE [LARGE SCALE GENOMIC DNA]</scope>
    <source>
        <strain evidence="2">LS1_29</strain>
    </source>
</reference>
<dbReference type="Proteomes" id="UP001250214">
    <property type="component" value="Unassembled WGS sequence"/>
</dbReference>
<evidence type="ECO:0000313" key="1">
    <source>
        <dbReference type="EMBL" id="MDS1272295.1"/>
    </source>
</evidence>
<name>A0ABU2HBV4_9ACTN</name>
<protein>
    <submittedName>
        <fullName evidence="1">Uncharacterized protein</fullName>
    </submittedName>
</protein>
<keyword evidence="2" id="KW-1185">Reference proteome</keyword>
<sequence length="127" mass="14344">MSTLPNPAPQPFPITTAELSDTVPHLILLAKELRRVGLEAKVDASLGVVDAWVPDDVTATGYRVRAIQRVALRTLAPGDTPWWWLLWPEERFRNVVVPPELELMAPVEEARDMARRVRKVLVLTDEE</sequence>
<dbReference type="EMBL" id="JAVLVT010000010">
    <property type="protein sequence ID" value="MDS1272295.1"/>
    <property type="molecule type" value="Genomic_DNA"/>
</dbReference>